<dbReference type="AlphaFoldDB" id="A0A243WG92"/>
<sequence>MNRPLPLSTTKILFWALALALPLQGCNALFGKEVSRLPVNVVSTAGHEVVREATLKLQKDDEVSLWSEMDMAYDGEAPLRFQLLILKNGAAFQELEINPTDKHITVGELKTSINGRINWSFSGKNGEITVPENANYTFKARLVAANNPTLQIKKAELVLKK</sequence>
<keyword evidence="2" id="KW-1185">Reference proteome</keyword>
<gene>
    <name evidence="1" type="ORF">BXP70_07020</name>
</gene>
<organism evidence="1 2">
    <name type="scientific">Hymenobacter crusticola</name>
    <dbReference type="NCBI Taxonomy" id="1770526"/>
    <lineage>
        <taxon>Bacteria</taxon>
        <taxon>Pseudomonadati</taxon>
        <taxon>Bacteroidota</taxon>
        <taxon>Cytophagia</taxon>
        <taxon>Cytophagales</taxon>
        <taxon>Hymenobacteraceae</taxon>
        <taxon>Hymenobacter</taxon>
    </lineage>
</organism>
<protein>
    <submittedName>
        <fullName evidence="1">Uncharacterized protein</fullName>
    </submittedName>
</protein>
<dbReference type="OrthoDB" id="882894at2"/>
<comment type="caution">
    <text evidence="1">The sequence shown here is derived from an EMBL/GenBank/DDBJ whole genome shotgun (WGS) entry which is preliminary data.</text>
</comment>
<reference evidence="1 2" key="1">
    <citation type="submission" date="2017-01" db="EMBL/GenBank/DDBJ databases">
        <title>A new Hymenobacter.</title>
        <authorList>
            <person name="Liang Y."/>
            <person name="Feng F."/>
        </authorList>
    </citation>
    <scope>NUCLEOTIDE SEQUENCE [LARGE SCALE GENOMIC DNA]</scope>
    <source>
        <strain evidence="1">MIMBbqt21</strain>
    </source>
</reference>
<proteinExistence type="predicted"/>
<dbReference type="RefSeq" id="WP_086593324.1">
    <property type="nucleotide sequence ID" value="NZ_MTSE01000003.1"/>
</dbReference>
<dbReference type="EMBL" id="MTSE01000003">
    <property type="protein sequence ID" value="OUJ74527.1"/>
    <property type="molecule type" value="Genomic_DNA"/>
</dbReference>
<accession>A0A243WG92</accession>
<name>A0A243WG92_9BACT</name>
<evidence type="ECO:0000313" key="1">
    <source>
        <dbReference type="EMBL" id="OUJ74527.1"/>
    </source>
</evidence>
<evidence type="ECO:0000313" key="2">
    <source>
        <dbReference type="Proteomes" id="UP000194873"/>
    </source>
</evidence>
<dbReference type="Proteomes" id="UP000194873">
    <property type="component" value="Unassembled WGS sequence"/>
</dbReference>